<dbReference type="PANTHER" id="PTHR11461:SF211">
    <property type="entry name" value="GH10112P-RELATED"/>
    <property type="match status" value="1"/>
</dbReference>
<dbReference type="Pfam" id="PF00079">
    <property type="entry name" value="Serpin"/>
    <property type="match status" value="1"/>
</dbReference>
<dbReference type="EMBL" id="JABSTR010000007">
    <property type="protein sequence ID" value="KAH9375991.1"/>
    <property type="molecule type" value="Genomic_DNA"/>
</dbReference>
<keyword evidence="3" id="KW-0964">Secreted</keyword>
<comment type="similarity">
    <text evidence="2 7">Belongs to the serpin family.</text>
</comment>
<name>A0A9J6GN52_HAELO</name>
<accession>A0A9J6GN52</accession>
<dbReference type="InterPro" id="IPR036186">
    <property type="entry name" value="Serpin_sf"/>
</dbReference>
<dbReference type="GO" id="GO:0004867">
    <property type="term" value="F:serine-type endopeptidase inhibitor activity"/>
    <property type="evidence" value="ECO:0007669"/>
    <property type="project" value="UniProtKB-KW"/>
</dbReference>
<dbReference type="AlphaFoldDB" id="A0A9J6GN52"/>
<keyword evidence="6" id="KW-0325">Glycoprotein</keyword>
<evidence type="ECO:0000256" key="3">
    <source>
        <dbReference type="ARBA" id="ARBA00022525"/>
    </source>
</evidence>
<dbReference type="InterPro" id="IPR042185">
    <property type="entry name" value="Serpin_sf_2"/>
</dbReference>
<dbReference type="VEuPathDB" id="VectorBase:HLOH_041103"/>
<protein>
    <recommendedName>
        <fullName evidence="8">Serpin domain-containing protein</fullName>
    </recommendedName>
</protein>
<dbReference type="InterPro" id="IPR000215">
    <property type="entry name" value="Serpin_fam"/>
</dbReference>
<evidence type="ECO:0000256" key="1">
    <source>
        <dbReference type="ARBA" id="ARBA00004613"/>
    </source>
</evidence>
<gene>
    <name evidence="9" type="ORF">HPB48_017540</name>
</gene>
<evidence type="ECO:0000256" key="6">
    <source>
        <dbReference type="ARBA" id="ARBA00023180"/>
    </source>
</evidence>
<dbReference type="Proteomes" id="UP000821853">
    <property type="component" value="Chromosome 5"/>
</dbReference>
<evidence type="ECO:0000313" key="10">
    <source>
        <dbReference type="Proteomes" id="UP000821853"/>
    </source>
</evidence>
<dbReference type="Gene3D" id="2.30.39.10">
    <property type="entry name" value="Alpha-1-antitrypsin, domain 1"/>
    <property type="match status" value="1"/>
</dbReference>
<dbReference type="SMART" id="SM00093">
    <property type="entry name" value="SERPIN"/>
    <property type="match status" value="1"/>
</dbReference>
<organism evidence="9 10">
    <name type="scientific">Haemaphysalis longicornis</name>
    <name type="common">Bush tick</name>
    <dbReference type="NCBI Taxonomy" id="44386"/>
    <lineage>
        <taxon>Eukaryota</taxon>
        <taxon>Metazoa</taxon>
        <taxon>Ecdysozoa</taxon>
        <taxon>Arthropoda</taxon>
        <taxon>Chelicerata</taxon>
        <taxon>Arachnida</taxon>
        <taxon>Acari</taxon>
        <taxon>Parasitiformes</taxon>
        <taxon>Ixodida</taxon>
        <taxon>Ixodoidea</taxon>
        <taxon>Ixodidae</taxon>
        <taxon>Haemaphysalinae</taxon>
        <taxon>Haemaphysalis</taxon>
    </lineage>
</organism>
<dbReference type="GO" id="GO:0005615">
    <property type="term" value="C:extracellular space"/>
    <property type="evidence" value="ECO:0007669"/>
    <property type="project" value="InterPro"/>
</dbReference>
<keyword evidence="10" id="KW-1185">Reference proteome</keyword>
<dbReference type="InterPro" id="IPR023796">
    <property type="entry name" value="Serpin_dom"/>
</dbReference>
<evidence type="ECO:0000256" key="7">
    <source>
        <dbReference type="RuleBase" id="RU000411"/>
    </source>
</evidence>
<comment type="caution">
    <text evidence="9">The sequence shown here is derived from an EMBL/GenBank/DDBJ whole genome shotgun (WGS) entry which is preliminary data.</text>
</comment>
<feature type="domain" description="Serpin" evidence="8">
    <location>
        <begin position="191"/>
        <end position="568"/>
    </location>
</feature>
<dbReference type="PANTHER" id="PTHR11461">
    <property type="entry name" value="SERINE PROTEASE INHIBITOR, SERPIN"/>
    <property type="match status" value="1"/>
</dbReference>
<evidence type="ECO:0000259" key="8">
    <source>
        <dbReference type="SMART" id="SM00093"/>
    </source>
</evidence>
<proteinExistence type="inferred from homology"/>
<dbReference type="SUPFAM" id="SSF56574">
    <property type="entry name" value="Serpins"/>
    <property type="match status" value="1"/>
</dbReference>
<keyword evidence="5" id="KW-0722">Serine protease inhibitor</keyword>
<evidence type="ECO:0000313" key="9">
    <source>
        <dbReference type="EMBL" id="KAH9375991.1"/>
    </source>
</evidence>
<keyword evidence="4" id="KW-0646">Protease inhibitor</keyword>
<evidence type="ECO:0000256" key="2">
    <source>
        <dbReference type="ARBA" id="ARBA00009500"/>
    </source>
</evidence>
<dbReference type="OMA" id="WYLACMM"/>
<dbReference type="Gene3D" id="3.30.497.10">
    <property type="entry name" value="Antithrombin, subunit I, domain 2"/>
    <property type="match status" value="1"/>
</dbReference>
<dbReference type="InterPro" id="IPR042178">
    <property type="entry name" value="Serpin_sf_1"/>
</dbReference>
<sequence>MKGGHDKVCADYHKMFQPDAEVRRGSLHKIVFWFTVQKRLKPKPTTPPTDGGAAGVYPFLQSITPCGDFMYGVPNISDYLLSLWPLWLHLAMLRFLHTTRAWDASGVDLSWVAPSPVPLPPSRPTAMSAYNHFPVSQKTRSALQTHYLRDHHLCAGDSLFNDGGEYIAGRGHCRIFSATFSVAGPLLQFPIDVYLRMRQENEPGNVLLSPWYLACAMVVMYHGASGETRRQIANVLHTDDEGSIVHILDNHASRMVCRDYHKPRHTHSGLSLTSHSGLYYDSRVKLPCYFQEPLPSIDLSLQKRDFARSPSLCRNALNGLLRALTGFAFEADVFSGDCMDADAMLVLACIFSFDSRWFSASNAHRSTGPFRSESVNAGAAEKVVPTVCLTGNFGVGEFTDFDGLKATVLEIPYQDTRRSLAIFLPAPTSSLVSLERKLTAANVLTCLRRLEHSKLVEVVLPRVTVHCVTDLKRHLQPLGAVNVFNNTSDLSNMARHRGLRVSAAKQIAVFRVGDRAAKPAEAQAAARNAVRAFAKSPVKTVTADRPLLFLVVFRNPYTVLLLGSITRVQ</sequence>
<evidence type="ECO:0000256" key="4">
    <source>
        <dbReference type="ARBA" id="ARBA00022690"/>
    </source>
</evidence>
<evidence type="ECO:0000256" key="5">
    <source>
        <dbReference type="ARBA" id="ARBA00022900"/>
    </source>
</evidence>
<dbReference type="OrthoDB" id="6485505at2759"/>
<reference evidence="9 10" key="1">
    <citation type="journal article" date="2020" name="Cell">
        <title>Large-Scale Comparative Analyses of Tick Genomes Elucidate Their Genetic Diversity and Vector Capacities.</title>
        <authorList>
            <consortium name="Tick Genome and Microbiome Consortium (TIGMIC)"/>
            <person name="Jia N."/>
            <person name="Wang J."/>
            <person name="Shi W."/>
            <person name="Du L."/>
            <person name="Sun Y."/>
            <person name="Zhan W."/>
            <person name="Jiang J.F."/>
            <person name="Wang Q."/>
            <person name="Zhang B."/>
            <person name="Ji P."/>
            <person name="Bell-Sakyi L."/>
            <person name="Cui X.M."/>
            <person name="Yuan T.T."/>
            <person name="Jiang B.G."/>
            <person name="Yang W.F."/>
            <person name="Lam T.T."/>
            <person name="Chang Q.C."/>
            <person name="Ding S.J."/>
            <person name="Wang X.J."/>
            <person name="Zhu J.G."/>
            <person name="Ruan X.D."/>
            <person name="Zhao L."/>
            <person name="Wei J.T."/>
            <person name="Ye R.Z."/>
            <person name="Que T.C."/>
            <person name="Du C.H."/>
            <person name="Zhou Y.H."/>
            <person name="Cheng J.X."/>
            <person name="Dai P.F."/>
            <person name="Guo W.B."/>
            <person name="Han X.H."/>
            <person name="Huang E.J."/>
            <person name="Li L.F."/>
            <person name="Wei W."/>
            <person name="Gao Y.C."/>
            <person name="Liu J.Z."/>
            <person name="Shao H.Z."/>
            <person name="Wang X."/>
            <person name="Wang C.C."/>
            <person name="Yang T.C."/>
            <person name="Huo Q.B."/>
            <person name="Li W."/>
            <person name="Chen H.Y."/>
            <person name="Chen S.E."/>
            <person name="Zhou L.G."/>
            <person name="Ni X.B."/>
            <person name="Tian J.H."/>
            <person name="Sheng Y."/>
            <person name="Liu T."/>
            <person name="Pan Y.S."/>
            <person name="Xia L.Y."/>
            <person name="Li J."/>
            <person name="Zhao F."/>
            <person name="Cao W.C."/>
        </authorList>
    </citation>
    <scope>NUCLEOTIDE SEQUENCE [LARGE SCALE GENOMIC DNA]</scope>
    <source>
        <strain evidence="9">HaeL-2018</strain>
    </source>
</reference>
<comment type="subcellular location">
    <subcellularLocation>
        <location evidence="1">Secreted</location>
    </subcellularLocation>
</comment>